<dbReference type="STRING" id="1082479.SAMN05216241_101572"/>
<feature type="coiled-coil region" evidence="8">
    <location>
        <begin position="102"/>
        <end position="129"/>
    </location>
</feature>
<dbReference type="SUPFAM" id="SSF158472">
    <property type="entry name" value="HAMP domain-like"/>
    <property type="match status" value="1"/>
</dbReference>
<dbReference type="FunFam" id="3.30.565.10:FF:000006">
    <property type="entry name" value="Sensor histidine kinase WalK"/>
    <property type="match status" value="1"/>
</dbReference>
<name>A0A1G7MDJ3_9PROT</name>
<dbReference type="SMART" id="SM00387">
    <property type="entry name" value="HATPase_c"/>
    <property type="match status" value="1"/>
</dbReference>
<dbReference type="Pfam" id="PF00672">
    <property type="entry name" value="HAMP"/>
    <property type="match status" value="1"/>
</dbReference>
<keyword evidence="9" id="KW-0472">Membrane</keyword>
<dbReference type="Pfam" id="PF00512">
    <property type="entry name" value="HisKA"/>
    <property type="match status" value="1"/>
</dbReference>
<dbReference type="Pfam" id="PF02518">
    <property type="entry name" value="HATPase_c"/>
    <property type="match status" value="1"/>
</dbReference>
<feature type="domain" description="HAMP" evidence="11">
    <location>
        <begin position="269"/>
        <end position="321"/>
    </location>
</feature>
<evidence type="ECO:0000256" key="6">
    <source>
        <dbReference type="ARBA" id="ARBA00022777"/>
    </source>
</evidence>
<dbReference type="EMBL" id="FNCE01000001">
    <property type="protein sequence ID" value="SDF59735.1"/>
    <property type="molecule type" value="Genomic_DNA"/>
</dbReference>
<dbReference type="PANTHER" id="PTHR43711:SF1">
    <property type="entry name" value="HISTIDINE KINASE 1"/>
    <property type="match status" value="1"/>
</dbReference>
<dbReference type="AlphaFoldDB" id="A0A1G7MDJ3"/>
<keyword evidence="9" id="KW-0812">Transmembrane</keyword>
<feature type="domain" description="Histidine kinase" evidence="10">
    <location>
        <begin position="346"/>
        <end position="566"/>
    </location>
</feature>
<dbReference type="SUPFAM" id="SSF47384">
    <property type="entry name" value="Homodimeric domain of signal transducing histidine kinase"/>
    <property type="match status" value="1"/>
</dbReference>
<dbReference type="PANTHER" id="PTHR43711">
    <property type="entry name" value="TWO-COMPONENT HISTIDINE KINASE"/>
    <property type="match status" value="1"/>
</dbReference>
<evidence type="ECO:0000256" key="2">
    <source>
        <dbReference type="ARBA" id="ARBA00004370"/>
    </source>
</evidence>
<dbReference type="InterPro" id="IPR036097">
    <property type="entry name" value="HisK_dim/P_sf"/>
</dbReference>
<dbReference type="InterPro" id="IPR003661">
    <property type="entry name" value="HisK_dim/P_dom"/>
</dbReference>
<reference evidence="12 13" key="1">
    <citation type="submission" date="2016-10" db="EMBL/GenBank/DDBJ databases">
        <authorList>
            <person name="de Groot N.N."/>
        </authorList>
    </citation>
    <scope>NUCLEOTIDE SEQUENCE [LARGE SCALE GENOMIC DNA]</scope>
    <source>
        <strain evidence="12 13">DSM 25584</strain>
    </source>
</reference>
<keyword evidence="13" id="KW-1185">Reference proteome</keyword>
<feature type="transmembrane region" description="Helical" evidence="9">
    <location>
        <begin position="247"/>
        <end position="272"/>
    </location>
</feature>
<accession>A0A1G7MDJ3</accession>
<dbReference type="CDD" id="cd16922">
    <property type="entry name" value="HATPase_EvgS-ArcB-TorS-like"/>
    <property type="match status" value="1"/>
</dbReference>
<protein>
    <recommendedName>
        <fullName evidence="3">histidine kinase</fullName>
        <ecNumber evidence="3">2.7.13.3</ecNumber>
    </recommendedName>
</protein>
<proteinExistence type="predicted"/>
<keyword evidence="4" id="KW-0597">Phosphoprotein</keyword>
<comment type="catalytic activity">
    <reaction evidence="1">
        <text>ATP + protein L-histidine = ADP + protein N-phospho-L-histidine.</text>
        <dbReference type="EC" id="2.7.13.3"/>
    </reaction>
</comment>
<dbReference type="InterPro" id="IPR003660">
    <property type="entry name" value="HAMP_dom"/>
</dbReference>
<dbReference type="InterPro" id="IPR036890">
    <property type="entry name" value="HATPase_C_sf"/>
</dbReference>
<dbReference type="InterPro" id="IPR050736">
    <property type="entry name" value="Sensor_HK_Regulatory"/>
</dbReference>
<dbReference type="InterPro" id="IPR005467">
    <property type="entry name" value="His_kinase_dom"/>
</dbReference>
<evidence type="ECO:0000313" key="12">
    <source>
        <dbReference type="EMBL" id="SDF59735.1"/>
    </source>
</evidence>
<evidence type="ECO:0000256" key="7">
    <source>
        <dbReference type="ARBA" id="ARBA00023012"/>
    </source>
</evidence>
<dbReference type="RefSeq" id="WP_090018576.1">
    <property type="nucleotide sequence ID" value="NZ_FNCE01000001.1"/>
</dbReference>
<keyword evidence="5" id="KW-0808">Transferase</keyword>
<dbReference type="SMART" id="SM00304">
    <property type="entry name" value="HAMP"/>
    <property type="match status" value="1"/>
</dbReference>
<dbReference type="InterPro" id="IPR004358">
    <property type="entry name" value="Sig_transdc_His_kin-like_C"/>
</dbReference>
<dbReference type="SMART" id="SM00388">
    <property type="entry name" value="HisKA"/>
    <property type="match status" value="1"/>
</dbReference>
<keyword evidence="7" id="KW-0902">Two-component regulatory system</keyword>
<evidence type="ECO:0000256" key="4">
    <source>
        <dbReference type="ARBA" id="ARBA00022553"/>
    </source>
</evidence>
<keyword evidence="8" id="KW-0175">Coiled coil</keyword>
<dbReference type="GO" id="GO:0000155">
    <property type="term" value="F:phosphorelay sensor kinase activity"/>
    <property type="evidence" value="ECO:0007669"/>
    <property type="project" value="InterPro"/>
</dbReference>
<keyword evidence="6 12" id="KW-0418">Kinase</keyword>
<dbReference type="PROSITE" id="PS50885">
    <property type="entry name" value="HAMP"/>
    <property type="match status" value="1"/>
</dbReference>
<evidence type="ECO:0000313" key="13">
    <source>
        <dbReference type="Proteomes" id="UP000199415"/>
    </source>
</evidence>
<evidence type="ECO:0000256" key="3">
    <source>
        <dbReference type="ARBA" id="ARBA00012438"/>
    </source>
</evidence>
<evidence type="ECO:0000256" key="5">
    <source>
        <dbReference type="ARBA" id="ARBA00022679"/>
    </source>
</evidence>
<dbReference type="GO" id="GO:0016020">
    <property type="term" value="C:membrane"/>
    <property type="evidence" value="ECO:0007669"/>
    <property type="project" value="UniProtKB-SubCell"/>
</dbReference>
<dbReference type="InterPro" id="IPR003594">
    <property type="entry name" value="HATPase_dom"/>
</dbReference>
<dbReference type="PRINTS" id="PR00344">
    <property type="entry name" value="BCTRLSENSOR"/>
</dbReference>
<gene>
    <name evidence="12" type="ORF">SAMN05216241_101572</name>
</gene>
<dbReference type="Gene3D" id="6.10.340.10">
    <property type="match status" value="1"/>
</dbReference>
<dbReference type="Proteomes" id="UP000199415">
    <property type="component" value="Unassembled WGS sequence"/>
</dbReference>
<evidence type="ECO:0000256" key="1">
    <source>
        <dbReference type="ARBA" id="ARBA00000085"/>
    </source>
</evidence>
<dbReference type="PROSITE" id="PS50109">
    <property type="entry name" value="HIS_KIN"/>
    <property type="match status" value="1"/>
</dbReference>
<dbReference type="Gene3D" id="3.30.565.10">
    <property type="entry name" value="Histidine kinase-like ATPase, C-terminal domain"/>
    <property type="match status" value="1"/>
</dbReference>
<feature type="transmembrane region" description="Helical" evidence="9">
    <location>
        <begin position="21"/>
        <end position="42"/>
    </location>
</feature>
<dbReference type="CDD" id="cd06225">
    <property type="entry name" value="HAMP"/>
    <property type="match status" value="1"/>
</dbReference>
<dbReference type="EC" id="2.7.13.3" evidence="3"/>
<evidence type="ECO:0000259" key="11">
    <source>
        <dbReference type="PROSITE" id="PS50885"/>
    </source>
</evidence>
<keyword evidence="9" id="KW-1133">Transmembrane helix</keyword>
<evidence type="ECO:0000259" key="10">
    <source>
        <dbReference type="PROSITE" id="PS50109"/>
    </source>
</evidence>
<dbReference type="OrthoDB" id="7318144at2"/>
<dbReference type="SUPFAM" id="SSF55874">
    <property type="entry name" value="ATPase domain of HSP90 chaperone/DNA topoisomerase II/histidine kinase"/>
    <property type="match status" value="1"/>
</dbReference>
<sequence length="582" mass="63273">MPLSAREQAGRRRWRFGIVPKILALVLVPIVILAALNAYTLWSASTRLDAALTDVAERQRVTTRLDAAVARVKDDIIGLQQTLAALIAVHQRSLLQGDPSLTERTRARRAELTRALDRYTANVTTLARRIEDAGLMQAAATPPAMQDEAARRLGYLQRSRTTLAQLLSLFQAANTRTLTALERNRMKRASNNFIFEERTRLKAVRDRLSRSADMAVKLGEQLRAIQAKRTHVAQTAARERTEHATAVLAGMLAVAIGLVMVLAAVAATYGFARPLKRMVGVMLAFANGRTDRPIPSASNDEIGDMARALAVFRERTREAAEMRAALHDAKEKAEAANKAKTRFLSTMSHELRTPLNAVIGFADVIRSRMFGDVGDTYAGYADHIYHSGRHLLDLVNDLLDLSRLEAGRYELSPEWIDVTGIAQTCLGMLEPRAAAKDVRLHTELPDSLPIRGDERAVRQVLLNLLTNAVKFTPAGGSVTIAARADGDDRLRLAVTDTGAGIAAADIERVLQPLHQSDARTSRDQEEGSGLGLAISRELVELHGGALHLDSTPGHGTTATVELPVDCTPQAETAAEVPVPATG</sequence>
<organism evidence="12 13">
    <name type="scientific">Limimonas halophila</name>
    <dbReference type="NCBI Taxonomy" id="1082479"/>
    <lineage>
        <taxon>Bacteria</taxon>
        <taxon>Pseudomonadati</taxon>
        <taxon>Pseudomonadota</taxon>
        <taxon>Alphaproteobacteria</taxon>
        <taxon>Rhodospirillales</taxon>
        <taxon>Rhodovibrionaceae</taxon>
        <taxon>Limimonas</taxon>
    </lineage>
</organism>
<comment type="subcellular location">
    <subcellularLocation>
        <location evidence="2">Membrane</location>
    </subcellularLocation>
</comment>
<dbReference type="CDD" id="cd00082">
    <property type="entry name" value="HisKA"/>
    <property type="match status" value="1"/>
</dbReference>
<evidence type="ECO:0000256" key="8">
    <source>
        <dbReference type="SAM" id="Coils"/>
    </source>
</evidence>
<evidence type="ECO:0000256" key="9">
    <source>
        <dbReference type="SAM" id="Phobius"/>
    </source>
</evidence>
<dbReference type="Gene3D" id="1.10.287.130">
    <property type="match status" value="1"/>
</dbReference>